<keyword evidence="3" id="KW-1185">Reference proteome</keyword>
<feature type="region of interest" description="Disordered" evidence="1">
    <location>
        <begin position="539"/>
        <end position="643"/>
    </location>
</feature>
<evidence type="ECO:0000313" key="2">
    <source>
        <dbReference type="EMBL" id="KNZ56508.1"/>
    </source>
</evidence>
<dbReference type="EMBL" id="LAVV01007269">
    <property type="protein sequence ID" value="KNZ56508.1"/>
    <property type="molecule type" value="Genomic_DNA"/>
</dbReference>
<sequence length="657" mass="73443">MRATSHMIFDQIKIDAWNQSNSSVPSAQISTEVHQNVNAAALARTSQLEAIIASLAKEVRSLKASSTPPPTKAKKKSTATQHTTPKQPTSRHGKSPEKTQPSQPKTATGKLKSTPGLSSPAATSTPKRQIRANSAPPEVGNSKPRKSAKNLKSLELVKAPSPRRHPKQMTTGDFPPEFNSTKNALFVHIKILWGLLTQDAVPKAPDLGTLQEFYQRFSNTEQVEQAARQTQSPSLINTNEVQLFQKAQAGTIKFGRQLIHLGSNNIRYAQGLMVRLGLRVWRPNLDEDSASLYNAAHRIAALTCFQDLVAARAYDHMNIDPSQANNMALLIQAYDHYVHWVVFSKYKKELKQTGKLAEEAEIKRISKNRERLRDARKEYAIVNKFPKRYQDILAQIGAHSDDEYDEKRKVYKIKTLPYRSKNASKFFRQLDLAMLNAAGQVPSTRGKRRIRKLPKTGPVQSKFTVAPKGLPIDFYDPQWYRKLSDAQQKTIPNLEAVAFLPDAKQSLAPKQQRHPDEKLTDSSFTRKYWDLLVEPYGLLDGSSSSDGDDEDDTHDKPNNDDSEGEGHDLYATSPDCSEDEYLEEGDAGSQYDDDGFVTGDNESEDGDYTNEGDEAEEDSLSGSERDDSLDQDVAMEDDNVGIDPNLLAIMEQEEEGW</sequence>
<feature type="compositionally biased region" description="Polar residues" evidence="1">
    <location>
        <begin position="115"/>
        <end position="127"/>
    </location>
</feature>
<dbReference type="VEuPathDB" id="FungiDB:VP01_238g15"/>
<feature type="compositionally biased region" description="Acidic residues" evidence="1">
    <location>
        <begin position="629"/>
        <end position="640"/>
    </location>
</feature>
<comment type="caution">
    <text evidence="2">The sequence shown here is derived from an EMBL/GenBank/DDBJ whole genome shotgun (WGS) entry which is preliminary data.</text>
</comment>
<dbReference type="OrthoDB" id="2501318at2759"/>
<proteinExistence type="predicted"/>
<feature type="compositionally biased region" description="Acidic residues" evidence="1">
    <location>
        <begin position="576"/>
        <end position="619"/>
    </location>
</feature>
<dbReference type="AlphaFoldDB" id="A0A0L6V6W8"/>
<dbReference type="Proteomes" id="UP000037035">
    <property type="component" value="Unassembled WGS sequence"/>
</dbReference>
<protein>
    <submittedName>
        <fullName evidence="2">Uncharacterized protein</fullName>
    </submittedName>
</protein>
<feature type="region of interest" description="Disordered" evidence="1">
    <location>
        <begin position="61"/>
        <end position="176"/>
    </location>
</feature>
<evidence type="ECO:0000313" key="3">
    <source>
        <dbReference type="Proteomes" id="UP000037035"/>
    </source>
</evidence>
<accession>A0A0L6V6W8</accession>
<evidence type="ECO:0000256" key="1">
    <source>
        <dbReference type="SAM" id="MobiDB-lite"/>
    </source>
</evidence>
<feature type="compositionally biased region" description="Polar residues" evidence="1">
    <location>
        <begin position="81"/>
        <end position="90"/>
    </location>
</feature>
<gene>
    <name evidence="2" type="ORF">VP01_238g15</name>
</gene>
<feature type="compositionally biased region" description="Basic and acidic residues" evidence="1">
    <location>
        <begin position="553"/>
        <end position="568"/>
    </location>
</feature>
<reference evidence="2 3" key="1">
    <citation type="submission" date="2015-08" db="EMBL/GenBank/DDBJ databases">
        <title>Next Generation Sequencing and Analysis of the Genome of Puccinia sorghi L Schw, the Causal Agent of Maize Common Rust.</title>
        <authorList>
            <person name="Rochi L."/>
            <person name="Burguener G."/>
            <person name="Darino M."/>
            <person name="Turjanski A."/>
            <person name="Kreff E."/>
            <person name="Dieguez M.J."/>
            <person name="Sacco F."/>
        </authorList>
    </citation>
    <scope>NUCLEOTIDE SEQUENCE [LARGE SCALE GENOMIC DNA]</scope>
    <source>
        <strain evidence="2 3">RO10H11247</strain>
    </source>
</reference>
<dbReference type="STRING" id="27349.A0A0L6V6W8"/>
<name>A0A0L6V6W8_9BASI</name>
<organism evidence="2 3">
    <name type="scientific">Puccinia sorghi</name>
    <dbReference type="NCBI Taxonomy" id="27349"/>
    <lineage>
        <taxon>Eukaryota</taxon>
        <taxon>Fungi</taxon>
        <taxon>Dikarya</taxon>
        <taxon>Basidiomycota</taxon>
        <taxon>Pucciniomycotina</taxon>
        <taxon>Pucciniomycetes</taxon>
        <taxon>Pucciniales</taxon>
        <taxon>Pucciniaceae</taxon>
        <taxon>Puccinia</taxon>
    </lineage>
</organism>